<dbReference type="InterPro" id="IPR023352">
    <property type="entry name" value="MAPEG-like_dom_sf"/>
</dbReference>
<protein>
    <submittedName>
        <fullName evidence="6">MAPEG family protein</fullName>
    </submittedName>
</protein>
<evidence type="ECO:0000256" key="2">
    <source>
        <dbReference type="ARBA" id="ARBA00022692"/>
    </source>
</evidence>
<evidence type="ECO:0000256" key="1">
    <source>
        <dbReference type="ARBA" id="ARBA00004370"/>
    </source>
</evidence>
<dbReference type="EMBL" id="JACCKA010000082">
    <property type="protein sequence ID" value="NZA27599.1"/>
    <property type="molecule type" value="Genomic_DNA"/>
</dbReference>
<keyword evidence="2 5" id="KW-0812">Transmembrane</keyword>
<keyword evidence="3 5" id="KW-1133">Transmembrane helix</keyword>
<gene>
    <name evidence="6" type="ORF">H0E84_14560</name>
</gene>
<keyword evidence="4 5" id="KW-0472">Membrane</keyword>
<proteinExistence type="predicted"/>
<name>A0A853JG75_9GAMM</name>
<dbReference type="AlphaFoldDB" id="A0A853JG75"/>
<feature type="transmembrane region" description="Helical" evidence="5">
    <location>
        <begin position="58"/>
        <end position="78"/>
    </location>
</feature>
<accession>A0A853JG75</accession>
<reference evidence="6 7" key="1">
    <citation type="submission" date="2020-07" db="EMBL/GenBank/DDBJ databases">
        <title>Luteimonas sp. SJ-92.</title>
        <authorList>
            <person name="Huang X.-X."/>
            <person name="Xu L."/>
            <person name="Sun J.-Q."/>
        </authorList>
    </citation>
    <scope>NUCLEOTIDE SEQUENCE [LARGE SCALE GENOMIC DNA]</scope>
    <source>
        <strain evidence="6 7">SJ-92</strain>
    </source>
</reference>
<dbReference type="SUPFAM" id="SSF161084">
    <property type="entry name" value="MAPEG domain-like"/>
    <property type="match status" value="1"/>
</dbReference>
<organism evidence="6 7">
    <name type="scientific">Luteimonas salinisoli</name>
    <dbReference type="NCBI Taxonomy" id="2752307"/>
    <lineage>
        <taxon>Bacteria</taxon>
        <taxon>Pseudomonadati</taxon>
        <taxon>Pseudomonadota</taxon>
        <taxon>Gammaproteobacteria</taxon>
        <taxon>Lysobacterales</taxon>
        <taxon>Lysobacteraceae</taxon>
        <taxon>Luteimonas</taxon>
    </lineage>
</organism>
<dbReference type="Proteomes" id="UP000578091">
    <property type="component" value="Unassembled WGS sequence"/>
</dbReference>
<comment type="subcellular location">
    <subcellularLocation>
        <location evidence="1">Membrane</location>
    </subcellularLocation>
</comment>
<dbReference type="Gene3D" id="1.20.120.550">
    <property type="entry name" value="Membrane associated eicosanoid/glutathione metabolism-like domain"/>
    <property type="match status" value="1"/>
</dbReference>
<feature type="transmembrane region" description="Helical" evidence="5">
    <location>
        <begin position="110"/>
        <end position="128"/>
    </location>
</feature>
<sequence>MRMPTEIQMLAWAVGLGIVQLFLADAAMTRQRGLKWNVGARDGQPPPLDGMAARLDRALRNFLETFPFFAAAVLALAATGRNDEATALAAQTYFWARVVYVPLYAFGVPYLRSLVWAVALWGILRMLWPLF</sequence>
<dbReference type="GO" id="GO:0016020">
    <property type="term" value="C:membrane"/>
    <property type="evidence" value="ECO:0007669"/>
    <property type="project" value="UniProtKB-SubCell"/>
</dbReference>
<evidence type="ECO:0000256" key="4">
    <source>
        <dbReference type="ARBA" id="ARBA00023136"/>
    </source>
</evidence>
<keyword evidence="7" id="KW-1185">Reference proteome</keyword>
<dbReference type="InterPro" id="IPR001129">
    <property type="entry name" value="Membr-assoc_MAPEG"/>
</dbReference>
<dbReference type="Pfam" id="PF01124">
    <property type="entry name" value="MAPEG"/>
    <property type="match status" value="1"/>
</dbReference>
<evidence type="ECO:0000256" key="5">
    <source>
        <dbReference type="SAM" id="Phobius"/>
    </source>
</evidence>
<dbReference type="PANTHER" id="PTHR35371:SF1">
    <property type="entry name" value="BLR7753 PROTEIN"/>
    <property type="match status" value="1"/>
</dbReference>
<evidence type="ECO:0000313" key="6">
    <source>
        <dbReference type="EMBL" id="NZA27599.1"/>
    </source>
</evidence>
<evidence type="ECO:0000313" key="7">
    <source>
        <dbReference type="Proteomes" id="UP000578091"/>
    </source>
</evidence>
<dbReference type="PANTHER" id="PTHR35371">
    <property type="entry name" value="INNER MEMBRANE PROTEIN"/>
    <property type="match status" value="1"/>
</dbReference>
<evidence type="ECO:0000256" key="3">
    <source>
        <dbReference type="ARBA" id="ARBA00022989"/>
    </source>
</evidence>
<comment type="caution">
    <text evidence="6">The sequence shown here is derived from an EMBL/GenBank/DDBJ whole genome shotgun (WGS) entry which is preliminary data.</text>
</comment>